<gene>
    <name evidence="2" type="ORF">MRX98_11060</name>
</gene>
<dbReference type="Proteomes" id="UP001165427">
    <property type="component" value="Unassembled WGS sequence"/>
</dbReference>
<comment type="caution">
    <text evidence="2">The sequence shown here is derived from an EMBL/GenBank/DDBJ whole genome shotgun (WGS) entry which is preliminary data.</text>
</comment>
<accession>A0AA41R307</accession>
<keyword evidence="3" id="KW-1185">Reference proteome</keyword>
<dbReference type="RefSeq" id="WP_246907356.1">
    <property type="nucleotide sequence ID" value="NZ_JALJRB010000010.1"/>
</dbReference>
<organism evidence="2 3">
    <name type="scientific">Desulfatitalea alkaliphila</name>
    <dbReference type="NCBI Taxonomy" id="2929485"/>
    <lineage>
        <taxon>Bacteria</taxon>
        <taxon>Pseudomonadati</taxon>
        <taxon>Thermodesulfobacteriota</taxon>
        <taxon>Desulfobacteria</taxon>
        <taxon>Desulfobacterales</taxon>
        <taxon>Desulfosarcinaceae</taxon>
        <taxon>Desulfatitalea</taxon>
    </lineage>
</organism>
<keyword evidence="1" id="KW-0812">Transmembrane</keyword>
<keyword evidence="1" id="KW-0472">Membrane</keyword>
<keyword evidence="1" id="KW-1133">Transmembrane helix</keyword>
<evidence type="ECO:0000313" key="3">
    <source>
        <dbReference type="Proteomes" id="UP001165427"/>
    </source>
</evidence>
<name>A0AA41R307_9BACT</name>
<proteinExistence type="predicted"/>
<reference evidence="2" key="1">
    <citation type="submission" date="2022-04" db="EMBL/GenBank/DDBJ databases">
        <title>Desulfatitalea alkaliphila sp. nov., a novel anaerobic sulfate-reducing bacterium isolated from terrestrial mud volcano, Taman Peninsula, Russia.</title>
        <authorList>
            <person name="Khomyakova M.A."/>
            <person name="Merkel A.Y."/>
            <person name="Slobodkin A.I."/>
        </authorList>
    </citation>
    <scope>NUCLEOTIDE SEQUENCE</scope>
    <source>
        <strain evidence="2">M08but</strain>
    </source>
</reference>
<evidence type="ECO:0000256" key="1">
    <source>
        <dbReference type="SAM" id="Phobius"/>
    </source>
</evidence>
<dbReference type="EMBL" id="JALJRB010000010">
    <property type="protein sequence ID" value="MCJ8501112.1"/>
    <property type="molecule type" value="Genomic_DNA"/>
</dbReference>
<feature type="transmembrane region" description="Helical" evidence="1">
    <location>
        <begin position="6"/>
        <end position="25"/>
    </location>
</feature>
<evidence type="ECO:0000313" key="2">
    <source>
        <dbReference type="EMBL" id="MCJ8501112.1"/>
    </source>
</evidence>
<protein>
    <submittedName>
        <fullName evidence="2">Uncharacterized protein</fullName>
    </submittedName>
</protein>
<dbReference type="AlphaFoldDB" id="A0AA41R307"/>
<sequence>MRFYLVVGFSFLAGMCGYIMVRFWILPIGRYRRAKGELLQRLNDYRKLLPADDTAPLQRDRGRKILRDIRRQGVAIVDLHDQELPYWYRLALLSRKESPEAATDPILRLENMPNGGQARKCLEEIGRHLGFRELRTP</sequence>